<dbReference type="FunFam" id="3.50.80.10:FF:000001">
    <property type="entry name" value="D-aminoacyl-tRNA deacylase"/>
    <property type="match status" value="1"/>
</dbReference>
<feature type="short sequence motif" description="Gly-cisPro motif, important for rejection of L-amino acids" evidence="2">
    <location>
        <begin position="137"/>
        <end position="138"/>
    </location>
</feature>
<evidence type="ECO:0000256" key="2">
    <source>
        <dbReference type="HAMAP-Rule" id="MF_00518"/>
    </source>
</evidence>
<dbReference type="PANTHER" id="PTHR10472">
    <property type="entry name" value="D-TYROSYL-TRNA TYR DEACYLASE"/>
    <property type="match status" value="1"/>
</dbReference>
<evidence type="ECO:0000256" key="1">
    <source>
        <dbReference type="ARBA" id="ARBA00009673"/>
    </source>
</evidence>
<keyword evidence="2" id="KW-0694">RNA-binding</keyword>
<name>A0A7L6N2Z4_9MOLU</name>
<dbReference type="HAMAP" id="MF_00518">
    <property type="entry name" value="Deacylase_Dtd"/>
    <property type="match status" value="1"/>
</dbReference>
<dbReference type="GO" id="GO:0051500">
    <property type="term" value="F:D-tyrosyl-tRNA(Tyr) deacylase activity"/>
    <property type="evidence" value="ECO:0007669"/>
    <property type="project" value="TreeGrafter"/>
</dbReference>
<keyword evidence="2" id="KW-0963">Cytoplasm</keyword>
<dbReference type="KEGG" id="tbk:HF295_01410"/>
<dbReference type="RefSeq" id="WP_312032064.1">
    <property type="nucleotide sequence ID" value="NZ_CP051151.1"/>
</dbReference>
<dbReference type="InterPro" id="IPR003732">
    <property type="entry name" value="Daa-tRNA_deacyls_DTD"/>
</dbReference>
<evidence type="ECO:0000313" key="4">
    <source>
        <dbReference type="Proteomes" id="UP000512167"/>
    </source>
</evidence>
<dbReference type="Proteomes" id="UP000512167">
    <property type="component" value="Chromosome"/>
</dbReference>
<dbReference type="PANTHER" id="PTHR10472:SF5">
    <property type="entry name" value="D-AMINOACYL-TRNA DEACYLASE 1"/>
    <property type="match status" value="1"/>
</dbReference>
<dbReference type="Pfam" id="PF02580">
    <property type="entry name" value="Tyr_Deacylase"/>
    <property type="match status" value="1"/>
</dbReference>
<reference evidence="3 4" key="1">
    <citation type="submission" date="2020-04" db="EMBL/GenBank/DDBJ databases">
        <authorList>
            <person name="Zheng R.K."/>
            <person name="Sun C.M."/>
        </authorList>
    </citation>
    <scope>NUCLEOTIDE SEQUENCE [LARGE SCALE GENOMIC DNA]</scope>
    <source>
        <strain evidence="4">zrk29</strain>
    </source>
</reference>
<proteinExistence type="inferred from homology"/>
<dbReference type="Gene3D" id="3.50.80.10">
    <property type="entry name" value="D-tyrosyl-tRNA(Tyr) deacylase"/>
    <property type="match status" value="1"/>
</dbReference>
<dbReference type="GO" id="GO:0106026">
    <property type="term" value="F:Gly-tRNA(Ala) deacylase activity"/>
    <property type="evidence" value="ECO:0007669"/>
    <property type="project" value="UniProtKB-UniRule"/>
</dbReference>
<sequence>MRVVVQRVKQASVSVNNHVVSQIEYGFLLLVGLRNGDDEDTIKNMALKISKLRIFSDDTGLMNLNIHQIKGQILSISQFTLYGDVRKQNRPGFTQAMKFEHAKTMYALFNDYLRSHDLLVKEGVFGEHMEVSLINDGPVTLIIDTSQ</sequence>
<comment type="catalytic activity">
    <reaction evidence="2">
        <text>a D-aminoacyl-tRNA + H2O = a tRNA + a D-alpha-amino acid + H(+)</text>
        <dbReference type="Rhea" id="RHEA:13953"/>
        <dbReference type="Rhea" id="RHEA-COMP:10123"/>
        <dbReference type="Rhea" id="RHEA-COMP:10124"/>
        <dbReference type="ChEBI" id="CHEBI:15377"/>
        <dbReference type="ChEBI" id="CHEBI:15378"/>
        <dbReference type="ChEBI" id="CHEBI:59871"/>
        <dbReference type="ChEBI" id="CHEBI:78442"/>
        <dbReference type="ChEBI" id="CHEBI:79333"/>
        <dbReference type="EC" id="3.1.1.96"/>
    </reaction>
</comment>
<keyword evidence="4" id="KW-1185">Reference proteome</keyword>
<protein>
    <recommendedName>
        <fullName evidence="2">D-aminoacyl-tRNA deacylase</fullName>
        <shortName evidence="2">DTD</shortName>
        <ecNumber evidence="2">3.1.1.96</ecNumber>
    </recommendedName>
    <alternativeName>
        <fullName evidence="2">Gly-tRNA(Ala) deacylase</fullName>
        <ecNumber evidence="2">3.1.1.-</ecNumber>
    </alternativeName>
</protein>
<accession>A0A7L6N2Z4</accession>
<dbReference type="NCBIfam" id="TIGR00256">
    <property type="entry name" value="D-aminoacyl-tRNA deacylase"/>
    <property type="match status" value="1"/>
</dbReference>
<comment type="function">
    <text evidence="2">An aminoacyl-tRNA editing enzyme that deacylates mischarged D-aminoacyl-tRNAs. Also deacylates mischarged glycyl-tRNA(Ala), protecting cells against glycine mischarging by AlaRS. Acts via tRNA-based rather than protein-based catalysis; rejects L-amino acids rather than detecting D-amino acids in the active site. By recycling D-aminoacyl-tRNA to D-amino acids and free tRNA molecules, this enzyme counteracts the toxicity associated with the formation of D-aminoacyl-tRNA entities in vivo and helps enforce protein L-homochirality.</text>
</comment>
<comment type="similarity">
    <text evidence="1 2">Belongs to the DTD family.</text>
</comment>
<comment type="subunit">
    <text evidence="2">Homodimer.</text>
</comment>
<comment type="domain">
    <text evidence="2">A Gly-cisPro motif from one monomer fits into the active site of the other monomer to allow specific chiral rejection of L-amino acids.</text>
</comment>
<dbReference type="GO" id="GO:0019478">
    <property type="term" value="P:D-amino acid catabolic process"/>
    <property type="evidence" value="ECO:0007669"/>
    <property type="project" value="UniProtKB-UniRule"/>
</dbReference>
<keyword evidence="2 3" id="KW-0378">Hydrolase</keyword>
<keyword evidence="2" id="KW-0820">tRNA-binding</keyword>
<dbReference type="GO" id="GO:0000049">
    <property type="term" value="F:tRNA binding"/>
    <property type="evidence" value="ECO:0007669"/>
    <property type="project" value="UniProtKB-UniRule"/>
</dbReference>
<dbReference type="EC" id="3.1.1.96" evidence="2"/>
<evidence type="ECO:0000313" key="3">
    <source>
        <dbReference type="EMBL" id="QLY39588.1"/>
    </source>
</evidence>
<dbReference type="GO" id="GO:0043908">
    <property type="term" value="F:Ser(Gly)-tRNA(Ala) hydrolase activity"/>
    <property type="evidence" value="ECO:0007669"/>
    <property type="project" value="UniProtKB-UniRule"/>
</dbReference>
<organism evidence="3 4">
    <name type="scientific">Hujiaoplasma nucleasis</name>
    <dbReference type="NCBI Taxonomy" id="2725268"/>
    <lineage>
        <taxon>Bacteria</taxon>
        <taxon>Bacillati</taxon>
        <taxon>Mycoplasmatota</taxon>
        <taxon>Mollicutes</taxon>
        <taxon>Candidatus Izemoplasmatales</taxon>
        <taxon>Hujiaoplasmataceae</taxon>
        <taxon>Hujiaoplasma</taxon>
    </lineage>
</organism>
<dbReference type="GO" id="GO:0005737">
    <property type="term" value="C:cytoplasm"/>
    <property type="evidence" value="ECO:0007669"/>
    <property type="project" value="UniProtKB-SubCell"/>
</dbReference>
<dbReference type="AlphaFoldDB" id="A0A7L6N2Z4"/>
<dbReference type="SUPFAM" id="SSF69500">
    <property type="entry name" value="DTD-like"/>
    <property type="match status" value="1"/>
</dbReference>
<gene>
    <name evidence="2" type="primary">dtd</name>
    <name evidence="3" type="ORF">HF295_01410</name>
</gene>
<comment type="subcellular location">
    <subcellularLocation>
        <location evidence="2">Cytoplasm</location>
    </subcellularLocation>
</comment>
<dbReference type="EMBL" id="CP051151">
    <property type="protein sequence ID" value="QLY39588.1"/>
    <property type="molecule type" value="Genomic_DNA"/>
</dbReference>
<comment type="catalytic activity">
    <reaction evidence="2">
        <text>glycyl-tRNA(Ala) + H2O = tRNA(Ala) + glycine + H(+)</text>
        <dbReference type="Rhea" id="RHEA:53744"/>
        <dbReference type="Rhea" id="RHEA-COMP:9657"/>
        <dbReference type="Rhea" id="RHEA-COMP:13640"/>
        <dbReference type="ChEBI" id="CHEBI:15377"/>
        <dbReference type="ChEBI" id="CHEBI:15378"/>
        <dbReference type="ChEBI" id="CHEBI:57305"/>
        <dbReference type="ChEBI" id="CHEBI:78442"/>
        <dbReference type="ChEBI" id="CHEBI:78522"/>
    </reaction>
</comment>
<dbReference type="InterPro" id="IPR023509">
    <property type="entry name" value="DTD-like_sf"/>
</dbReference>
<dbReference type="EC" id="3.1.1.-" evidence="2"/>